<proteinExistence type="predicted"/>
<comment type="caution">
    <text evidence="1">The sequence shown here is derived from an EMBL/GenBank/DDBJ whole genome shotgun (WGS) entry which is preliminary data.</text>
</comment>
<dbReference type="Proteomes" id="UP000023152">
    <property type="component" value="Unassembled WGS sequence"/>
</dbReference>
<accession>X6MAS8</accession>
<evidence type="ECO:0000313" key="1">
    <source>
        <dbReference type="EMBL" id="ETO10949.1"/>
    </source>
</evidence>
<evidence type="ECO:0000313" key="2">
    <source>
        <dbReference type="Proteomes" id="UP000023152"/>
    </source>
</evidence>
<name>X6MAS8_RETFI</name>
<sequence>MLNIIGFQSQDIQNYVCYYFKNINANNESDVLIKKLNNNPSLYLRLFCYLSRQNKSSSSNNDKWDEMALSKLYETLLKNKIFNKFEMEMNYLSQISWKGLKCEQAIIPCEIQ</sequence>
<protein>
    <submittedName>
        <fullName evidence="1">Uncharacterized protein</fullName>
    </submittedName>
</protein>
<dbReference type="AlphaFoldDB" id="X6MAS8"/>
<organism evidence="1 2">
    <name type="scientific">Reticulomyxa filosa</name>
    <dbReference type="NCBI Taxonomy" id="46433"/>
    <lineage>
        <taxon>Eukaryota</taxon>
        <taxon>Sar</taxon>
        <taxon>Rhizaria</taxon>
        <taxon>Retaria</taxon>
        <taxon>Foraminifera</taxon>
        <taxon>Monothalamids</taxon>
        <taxon>Reticulomyxidae</taxon>
        <taxon>Reticulomyxa</taxon>
    </lineage>
</organism>
<dbReference type="EMBL" id="ASPP01022953">
    <property type="protein sequence ID" value="ETO10949.1"/>
    <property type="molecule type" value="Genomic_DNA"/>
</dbReference>
<gene>
    <name evidence="1" type="ORF">RFI_26431</name>
</gene>
<reference evidence="1 2" key="1">
    <citation type="journal article" date="2013" name="Curr. Biol.">
        <title>The Genome of the Foraminiferan Reticulomyxa filosa.</title>
        <authorList>
            <person name="Glockner G."/>
            <person name="Hulsmann N."/>
            <person name="Schleicher M."/>
            <person name="Noegel A.A."/>
            <person name="Eichinger L."/>
            <person name="Gallinger C."/>
            <person name="Pawlowski J."/>
            <person name="Sierra R."/>
            <person name="Euteneuer U."/>
            <person name="Pillet L."/>
            <person name="Moustafa A."/>
            <person name="Platzer M."/>
            <person name="Groth M."/>
            <person name="Szafranski K."/>
            <person name="Schliwa M."/>
        </authorList>
    </citation>
    <scope>NUCLEOTIDE SEQUENCE [LARGE SCALE GENOMIC DNA]</scope>
</reference>
<keyword evidence="2" id="KW-1185">Reference proteome</keyword>